<comment type="caution">
    <text evidence="3">The sequence shown here is derived from an EMBL/GenBank/DDBJ whole genome shotgun (WGS) entry which is preliminary data.</text>
</comment>
<dbReference type="SUPFAM" id="SSF56524">
    <property type="entry name" value="Oxidoreductase molybdopterin-binding domain"/>
    <property type="match status" value="1"/>
</dbReference>
<reference evidence="4" key="1">
    <citation type="journal article" date="2019" name="Int. J. Syst. Evol. Microbiol.">
        <title>The Global Catalogue of Microorganisms (GCM) 10K type strain sequencing project: providing services to taxonomists for standard genome sequencing and annotation.</title>
        <authorList>
            <consortium name="The Broad Institute Genomics Platform"/>
            <consortium name="The Broad Institute Genome Sequencing Center for Infectious Disease"/>
            <person name="Wu L."/>
            <person name="Ma J."/>
        </authorList>
    </citation>
    <scope>NUCLEOTIDE SEQUENCE [LARGE SCALE GENOMIC DNA]</scope>
    <source>
        <strain evidence="4">CGMCC 1.12471</strain>
    </source>
</reference>
<protein>
    <submittedName>
        <fullName evidence="3">Molybdopterin-dependent oxidoreductase</fullName>
    </submittedName>
</protein>
<gene>
    <name evidence="3" type="ORF">ACFSBI_08430</name>
</gene>
<organism evidence="3 4">
    <name type="scientific">Amnibacterium endophyticum</name>
    <dbReference type="NCBI Taxonomy" id="2109337"/>
    <lineage>
        <taxon>Bacteria</taxon>
        <taxon>Bacillati</taxon>
        <taxon>Actinomycetota</taxon>
        <taxon>Actinomycetes</taxon>
        <taxon>Micrococcales</taxon>
        <taxon>Microbacteriaceae</taxon>
        <taxon>Amnibacterium</taxon>
    </lineage>
</organism>
<dbReference type="RefSeq" id="WP_377933934.1">
    <property type="nucleotide sequence ID" value="NZ_JBHUEA010000011.1"/>
</dbReference>
<dbReference type="InterPro" id="IPR036374">
    <property type="entry name" value="OxRdtase_Mopterin-bd_sf"/>
</dbReference>
<dbReference type="CDD" id="cd00321">
    <property type="entry name" value="SO_family_Moco"/>
    <property type="match status" value="1"/>
</dbReference>
<dbReference type="PANTHER" id="PTHR43032">
    <property type="entry name" value="PROTEIN-METHIONINE-SULFOXIDE REDUCTASE"/>
    <property type="match status" value="1"/>
</dbReference>
<feature type="domain" description="Oxidoreductase molybdopterin-binding" evidence="2">
    <location>
        <begin position="281"/>
        <end position="409"/>
    </location>
</feature>
<dbReference type="Pfam" id="PF00174">
    <property type="entry name" value="Oxidored_molyb"/>
    <property type="match status" value="1"/>
</dbReference>
<feature type="transmembrane region" description="Helical" evidence="1">
    <location>
        <begin position="65"/>
        <end position="87"/>
    </location>
</feature>
<feature type="transmembrane region" description="Helical" evidence="1">
    <location>
        <begin position="108"/>
        <end position="132"/>
    </location>
</feature>
<keyword evidence="1" id="KW-0472">Membrane</keyword>
<dbReference type="PANTHER" id="PTHR43032:SF2">
    <property type="entry name" value="BLL0505 PROTEIN"/>
    <property type="match status" value="1"/>
</dbReference>
<keyword evidence="4" id="KW-1185">Reference proteome</keyword>
<keyword evidence="1" id="KW-0812">Transmembrane</keyword>
<evidence type="ECO:0000256" key="1">
    <source>
        <dbReference type="SAM" id="Phobius"/>
    </source>
</evidence>
<dbReference type="EMBL" id="JBHUEA010000011">
    <property type="protein sequence ID" value="MFD1721573.1"/>
    <property type="molecule type" value="Genomic_DNA"/>
</dbReference>
<dbReference type="SUPFAM" id="SSF81342">
    <property type="entry name" value="Transmembrane di-heme cytochromes"/>
    <property type="match status" value="1"/>
</dbReference>
<evidence type="ECO:0000313" key="4">
    <source>
        <dbReference type="Proteomes" id="UP001597347"/>
    </source>
</evidence>
<dbReference type="Gene3D" id="3.90.420.10">
    <property type="entry name" value="Oxidoreductase, molybdopterin-binding domain"/>
    <property type="match status" value="1"/>
</dbReference>
<sequence>MRTAFDLVRRAAASPARHPRVAVVLGRLLGIGFLVCFGTGLYSHLLQDPLPWMTFPTRPSWLYRVTQGMHNAVGTALIPLLLAKLWTVQPLLFQWPPVKGVRGFLERALIALLVAAALVELAIGLMNTFQWYPWTFRFRQTHFALAWAIIGALAIHIGVKLPVIVRWWRRRDSLDADGALLVPREGEGELGRPRPTARGLTGAIQRRLDGGPTPPSTVSRRAVLGATGAASAVLVATTAGQTTPALAPLNAFAPRRLRYGPQGLPVNRTAAEARVRESAQDPSWTLRVAGADGERVFSRADLLALPQHSSSLPIACVEGWSTQASWRGVRVADLLELVGSAGREVVVRSFAAGAYSTVLLGPEFARDPLTLVALELNGETLHLDHGYPARLIAPARPGVLQTKWLAALEAR</sequence>
<keyword evidence="1" id="KW-1133">Transmembrane helix</keyword>
<name>A0ABW4LFQ1_9MICO</name>
<feature type="transmembrane region" description="Helical" evidence="1">
    <location>
        <begin position="21"/>
        <end position="45"/>
    </location>
</feature>
<dbReference type="Proteomes" id="UP001597347">
    <property type="component" value="Unassembled WGS sequence"/>
</dbReference>
<evidence type="ECO:0000313" key="3">
    <source>
        <dbReference type="EMBL" id="MFD1721573.1"/>
    </source>
</evidence>
<dbReference type="InterPro" id="IPR016174">
    <property type="entry name" value="Di-haem_cyt_TM"/>
</dbReference>
<accession>A0ABW4LFQ1</accession>
<evidence type="ECO:0000259" key="2">
    <source>
        <dbReference type="Pfam" id="PF00174"/>
    </source>
</evidence>
<dbReference type="InterPro" id="IPR000572">
    <property type="entry name" value="OxRdtase_Mopterin-bd_dom"/>
</dbReference>
<proteinExistence type="predicted"/>
<feature type="transmembrane region" description="Helical" evidence="1">
    <location>
        <begin position="144"/>
        <end position="165"/>
    </location>
</feature>